<dbReference type="EMBL" id="LS974618">
    <property type="protein sequence ID" value="CAG7893814.1"/>
    <property type="molecule type" value="Genomic_DNA"/>
</dbReference>
<organism evidence="2 3">
    <name type="scientific">Brassica campestris</name>
    <name type="common">Field mustard</name>
    <dbReference type="NCBI Taxonomy" id="3711"/>
    <lineage>
        <taxon>Eukaryota</taxon>
        <taxon>Viridiplantae</taxon>
        <taxon>Streptophyta</taxon>
        <taxon>Embryophyta</taxon>
        <taxon>Tracheophyta</taxon>
        <taxon>Spermatophyta</taxon>
        <taxon>Magnoliopsida</taxon>
        <taxon>eudicotyledons</taxon>
        <taxon>Gunneridae</taxon>
        <taxon>Pentapetalae</taxon>
        <taxon>rosids</taxon>
        <taxon>malvids</taxon>
        <taxon>Brassicales</taxon>
        <taxon>Brassicaceae</taxon>
        <taxon>Brassiceae</taxon>
        <taxon>Brassica</taxon>
    </lineage>
</organism>
<sequence length="64" mass="7081">MEGRLPLLSAASSVLVSFVLEAYINSPSREGFYNFAELFLCIILSFSLVHSSSSSKYLYPSDLL</sequence>
<keyword evidence="1" id="KW-1133">Transmembrane helix</keyword>
<keyword evidence="1" id="KW-0472">Membrane</keyword>
<dbReference type="Proteomes" id="UP000694005">
    <property type="component" value="Chromosome A02"/>
</dbReference>
<keyword evidence="1" id="KW-0812">Transmembrane</keyword>
<evidence type="ECO:0000313" key="2">
    <source>
        <dbReference type="EMBL" id="CAG7893814.1"/>
    </source>
</evidence>
<evidence type="ECO:0000313" key="3">
    <source>
        <dbReference type="Proteomes" id="UP000694005"/>
    </source>
</evidence>
<dbReference type="AlphaFoldDB" id="A0A8D9H8R4"/>
<evidence type="ECO:0000256" key="1">
    <source>
        <dbReference type="SAM" id="Phobius"/>
    </source>
</evidence>
<dbReference type="Gramene" id="A02p27660.2_BraZ1">
    <property type="protein sequence ID" value="A02p27660.2_BraZ1.CDS.1"/>
    <property type="gene ID" value="A02g27660.2_BraZ1"/>
</dbReference>
<protein>
    <submittedName>
        <fullName evidence="2">Uncharacterized protein</fullName>
    </submittedName>
</protein>
<reference evidence="2 3" key="1">
    <citation type="submission" date="2021-07" db="EMBL/GenBank/DDBJ databases">
        <authorList>
            <consortium name="Genoscope - CEA"/>
            <person name="William W."/>
        </authorList>
    </citation>
    <scope>NUCLEOTIDE SEQUENCE [LARGE SCALE GENOMIC DNA]</scope>
</reference>
<feature type="transmembrane region" description="Helical" evidence="1">
    <location>
        <begin position="32"/>
        <end position="49"/>
    </location>
</feature>
<gene>
    <name evidence="2" type="ORF">BRAPAZ1V2_A02P27660.2</name>
</gene>
<accession>A0A8D9H8R4</accession>
<name>A0A8D9H8R4_BRACM</name>
<proteinExistence type="predicted"/>